<dbReference type="Proteomes" id="UP000698800">
    <property type="component" value="Unassembled WGS sequence"/>
</dbReference>
<feature type="region of interest" description="Disordered" evidence="2">
    <location>
        <begin position="517"/>
        <end position="569"/>
    </location>
</feature>
<proteinExistence type="predicted"/>
<name>A0A9P8I371_9PEZI</name>
<dbReference type="AlphaFoldDB" id="A0A9P8I371"/>
<keyword evidence="1" id="KW-0175">Coiled coil</keyword>
<feature type="compositionally biased region" description="Low complexity" evidence="2">
    <location>
        <begin position="52"/>
        <end position="61"/>
    </location>
</feature>
<feature type="compositionally biased region" description="Basic and acidic residues" evidence="2">
    <location>
        <begin position="80"/>
        <end position="89"/>
    </location>
</feature>
<keyword evidence="4" id="KW-1185">Reference proteome</keyword>
<feature type="compositionally biased region" description="Polar residues" evidence="2">
    <location>
        <begin position="695"/>
        <end position="721"/>
    </location>
</feature>
<feature type="coiled-coil region" evidence="1">
    <location>
        <begin position="579"/>
        <end position="641"/>
    </location>
</feature>
<feature type="compositionally biased region" description="Basic and acidic residues" evidence="2">
    <location>
        <begin position="8"/>
        <end position="25"/>
    </location>
</feature>
<evidence type="ECO:0000256" key="2">
    <source>
        <dbReference type="SAM" id="MobiDB-lite"/>
    </source>
</evidence>
<comment type="caution">
    <text evidence="3">The sequence shown here is derived from an EMBL/GenBank/DDBJ whole genome shotgun (WGS) entry which is preliminary data.</text>
</comment>
<feature type="region of interest" description="Disordered" evidence="2">
    <location>
        <begin position="681"/>
        <end position="752"/>
    </location>
</feature>
<reference evidence="3" key="1">
    <citation type="submission" date="2021-03" db="EMBL/GenBank/DDBJ databases">
        <title>Comparative genomics and phylogenomic investigation of the class Geoglossomycetes provide insights into ecological specialization and systematics.</title>
        <authorList>
            <person name="Melie T."/>
            <person name="Pirro S."/>
            <person name="Miller A.N."/>
            <person name="Quandt A."/>
        </authorList>
    </citation>
    <scope>NUCLEOTIDE SEQUENCE</scope>
    <source>
        <strain evidence="3">GBOQ0MN5Z8</strain>
    </source>
</reference>
<feature type="region of interest" description="Disordered" evidence="2">
    <location>
        <begin position="764"/>
        <end position="827"/>
    </location>
</feature>
<dbReference type="OrthoDB" id="5431474at2759"/>
<evidence type="ECO:0000313" key="4">
    <source>
        <dbReference type="Proteomes" id="UP000698800"/>
    </source>
</evidence>
<feature type="compositionally biased region" description="Low complexity" evidence="2">
    <location>
        <begin position="530"/>
        <end position="550"/>
    </location>
</feature>
<feature type="region of interest" description="Disordered" evidence="2">
    <location>
        <begin position="1"/>
        <end position="260"/>
    </location>
</feature>
<sequence length="827" mass="90370">MSSRLLPWKKDDSQRRASASYDRHNSQGVSPTPGSAGDEAGSPNPPTVAVDPQSQQSQQSSPRRRPASFFATSQPPSFQGEDRGDKILIEGKAMFRRPPTTGNGPSRSGFISRKSYTGTRSAPGSSHGQIESPPALTQTYGPVELPGSLLLVNEGFPSTDPDAGRLARWSRGPEKVLPSLAASLGLERPKAMTESPSITSRESISANSSLSNSTSPETTAKPESSAPQSPNPSRLNHSGARMASRPGFGSPKVISEAQRVSQVLARRVRDLETTVQERDESIKSFKTELEGAQKAHDHEMAQVRELHSTEIRSLKATFALLERNQQDPMGGPVHTLQTSSLNGSSKMNAHSRGDGHDLLQSWGAELEEARKSTQSASESMPSITVSEPTLAPVESIREEITLEFEKRLEGERRRRKEVLERAQDLHQSREAELLEKLDARDKKVCELEEEVAVWKDDVERVEESLKKFMRISEEYQAEAIKNATAKRKAEAESITLKETITAKNEKLQSLGAELEEANKRNMGHSTPSISTSNGTTNSNNNGTGNDNSNGDGSGDGNDNGNGSDTDVPVSATATDLTRVQQLEAEIKAHVEDIRLYKLDVRGYRKDVRSRDTKISYMAQHIVDLEKLLHARTTEAEDLRRRLMMAEKTPELPQQSQQEADLRRPRAATGLGLNLDQLADIRKGGATPDWPLPHIRSQNQNSPPSSRHTRASSSGNNNLSFSDHSRSENETSATVMFPPGFQSHVRPLSPSHAPRTLQQGLEARAVNNHTPTIPPKSLGRNKPLPTPKVNGKEKTATNADEQLGPEQGAQVVAVAPMESMSGQSWILD</sequence>
<protein>
    <submittedName>
        <fullName evidence="3">Uncharacterized protein</fullName>
    </submittedName>
</protein>
<feature type="compositionally biased region" description="Polar residues" evidence="2">
    <location>
        <begin position="114"/>
        <end position="140"/>
    </location>
</feature>
<accession>A0A9P8I371</accession>
<feature type="compositionally biased region" description="Low complexity" evidence="2">
    <location>
        <begin position="200"/>
        <end position="215"/>
    </location>
</feature>
<evidence type="ECO:0000313" key="3">
    <source>
        <dbReference type="EMBL" id="KAH0538042.1"/>
    </source>
</evidence>
<organism evidence="3 4">
    <name type="scientific">Glutinoglossum americanum</name>
    <dbReference type="NCBI Taxonomy" id="1670608"/>
    <lineage>
        <taxon>Eukaryota</taxon>
        <taxon>Fungi</taxon>
        <taxon>Dikarya</taxon>
        <taxon>Ascomycota</taxon>
        <taxon>Pezizomycotina</taxon>
        <taxon>Geoglossomycetes</taxon>
        <taxon>Geoglossales</taxon>
        <taxon>Geoglossaceae</taxon>
        <taxon>Glutinoglossum</taxon>
    </lineage>
</organism>
<evidence type="ECO:0000256" key="1">
    <source>
        <dbReference type="SAM" id="Coils"/>
    </source>
</evidence>
<feature type="compositionally biased region" description="Polar residues" evidence="2">
    <location>
        <begin position="216"/>
        <end position="236"/>
    </location>
</feature>
<dbReference type="EMBL" id="JAGHQL010000125">
    <property type="protein sequence ID" value="KAH0538042.1"/>
    <property type="molecule type" value="Genomic_DNA"/>
</dbReference>
<gene>
    <name evidence="3" type="ORF">FGG08_005354</name>
</gene>